<gene>
    <name evidence="2" type="ORF">SAMN04488522_105485</name>
</gene>
<name>A0A1M5JS44_9SPHI</name>
<protein>
    <submittedName>
        <fullName evidence="2">Immunity protein 43</fullName>
    </submittedName>
</protein>
<dbReference type="InterPro" id="IPR029079">
    <property type="entry name" value="Imm43"/>
</dbReference>
<evidence type="ECO:0000313" key="2">
    <source>
        <dbReference type="EMBL" id="SHG43235.1"/>
    </source>
</evidence>
<dbReference type="Proteomes" id="UP000184287">
    <property type="component" value="Unassembled WGS sequence"/>
</dbReference>
<organism evidence="2 3">
    <name type="scientific">Pedobacter caeni</name>
    <dbReference type="NCBI Taxonomy" id="288992"/>
    <lineage>
        <taxon>Bacteria</taxon>
        <taxon>Pseudomonadati</taxon>
        <taxon>Bacteroidota</taxon>
        <taxon>Sphingobacteriia</taxon>
        <taxon>Sphingobacteriales</taxon>
        <taxon>Sphingobacteriaceae</taxon>
        <taxon>Pedobacter</taxon>
    </lineage>
</organism>
<sequence length="213" mass="25208">MEDLFCLWPKPQKGVPVFLEGILAEKFDAKDPMAGGVYEWARTRGKKYVDYPEHLWLICKERLLLFDYYPFDGGFLVSDSFLSIIEKYILPGTVQYVPLKVCSAKGKKITDKEYFYLRFVERDDLINYEESEFTVQRSANNDLVMKAGFGIEKFEKIVLKNVTNEVFIPLDNTFARYVFCTEQVKAELLNRKMYGFDIIYYYELPLLYNERFR</sequence>
<feature type="domain" description="Immunity protein 43" evidence="1">
    <location>
        <begin position="11"/>
        <end position="212"/>
    </location>
</feature>
<accession>A0A1M5JS44</accession>
<reference evidence="3" key="1">
    <citation type="submission" date="2016-11" db="EMBL/GenBank/DDBJ databases">
        <authorList>
            <person name="Varghese N."/>
            <person name="Submissions S."/>
        </authorList>
    </citation>
    <scope>NUCLEOTIDE SEQUENCE [LARGE SCALE GENOMIC DNA]</scope>
    <source>
        <strain evidence="3">DSM 16990</strain>
    </source>
</reference>
<dbReference type="EMBL" id="FQUQ01000005">
    <property type="protein sequence ID" value="SHG43235.1"/>
    <property type="molecule type" value="Genomic_DNA"/>
</dbReference>
<evidence type="ECO:0000313" key="3">
    <source>
        <dbReference type="Proteomes" id="UP000184287"/>
    </source>
</evidence>
<dbReference type="STRING" id="288992.SAMN04488522_105485"/>
<dbReference type="OrthoDB" id="2678369at2"/>
<dbReference type="RefSeq" id="WP_073235282.1">
    <property type="nucleotide sequence ID" value="NZ_FQUQ01000005.1"/>
</dbReference>
<dbReference type="AlphaFoldDB" id="A0A1M5JS44"/>
<keyword evidence="3" id="KW-1185">Reference proteome</keyword>
<dbReference type="Pfam" id="PF15570">
    <property type="entry name" value="Imm43"/>
    <property type="match status" value="1"/>
</dbReference>
<evidence type="ECO:0000259" key="1">
    <source>
        <dbReference type="Pfam" id="PF15570"/>
    </source>
</evidence>
<proteinExistence type="predicted"/>